<organism evidence="1 2">
    <name type="scientific">Knoellia flava</name>
    <dbReference type="NCBI Taxonomy" id="913969"/>
    <lineage>
        <taxon>Bacteria</taxon>
        <taxon>Bacillati</taxon>
        <taxon>Actinomycetota</taxon>
        <taxon>Actinomycetes</taxon>
        <taxon>Micrococcales</taxon>
        <taxon>Intrasporangiaceae</taxon>
        <taxon>Knoellia</taxon>
    </lineage>
</organism>
<name>A0A8H9FY06_9MICO</name>
<accession>A0A8H9FY06</accession>
<reference evidence="1" key="2">
    <citation type="submission" date="2020-09" db="EMBL/GenBank/DDBJ databases">
        <authorList>
            <person name="Sun Q."/>
            <person name="Zhou Y."/>
        </authorList>
    </citation>
    <scope>NUCLEOTIDE SEQUENCE</scope>
    <source>
        <strain evidence="1">CGMCC 1.10749</strain>
    </source>
</reference>
<comment type="caution">
    <text evidence="1">The sequence shown here is derived from an EMBL/GenBank/DDBJ whole genome shotgun (WGS) entry which is preliminary data.</text>
</comment>
<dbReference type="Proteomes" id="UP000628079">
    <property type="component" value="Unassembled WGS sequence"/>
</dbReference>
<protein>
    <submittedName>
        <fullName evidence="1">Uncharacterized protein</fullName>
    </submittedName>
</protein>
<evidence type="ECO:0000313" key="2">
    <source>
        <dbReference type="Proteomes" id="UP000628079"/>
    </source>
</evidence>
<proteinExistence type="predicted"/>
<sequence>MPEVGSWQAVALDSVRKGAVEDAVVARGGRWDAASHVTATTSLARALRESQGHARPVATLVDLLVMPGLPGEMRLGLEGFSPAPTDTSDAEVVAAHEESIRAWQRRASGRRLRTGIEFDQVLRETVRETAAGTPAARALVSGRREFARSVHSLVMSGFRPSDFEATDEVGRLAVETWARAEQRIPALASPRDDLWIDGGLGGAAPSGRAADVTQRLLRALDVALGSAQGSRLVVHHGFYFFTPPQWALFRLLRELPGVDQLFVVHDDGQNPAFETWRRFFDPAWGMPVPTLERTGAPVSAYAAAFRDALAGTRVDPDQMNRLTVLDCRSPAELVRAWAMEDERSTAGGTPGVRRYAADAATVERYAARLGRGQGSAANLAQLPIGAFLLGMHDCIVAEPGARPTVRLSAAAVADVLGSGFLEVPGDGKERLGKRELLGAFRRGQEFFAGCREGHQWAQRAELLRSAVSGVVARHGGASAGESDVARVAGAAGNPLRLAPWADLRPEEAEEVADAIAAIVRFAESLVVAEEMALGKHLEFIRKTLRHGLANVDDDVRAELEAKVSGFSAEMDSVLDVEGLVDIVTMLLGRSADFDVLGEAEDVAGPVSELRALDEIGLSGIDRPVHVANLSDAAFPATRSVDLWPFRLEDHRVDPDSPVAVGAELLGLREETSALSDLYLMWLVLDACGPEHGLTISWISEVDGEHRNLSPLAALLLVPEGVEDEVKARAGGLQPTTVTGANDFAALRTLPVPLAGGAELRASAKAKLHRHATASAQLCPRRFALQWLVGPTSAYGPAYLQEAAYGNVQNALVRLGMDNAFSAIDAVNTVWRHLTPGQRASSSLKARVTQRRASADPAWVFTLKGRKNGTDAFSRAYAAARGPGPTKVDLGEGAHTSLPEGVADAEVCKFCPVQGRCLGWTSRPT</sequence>
<reference evidence="1" key="1">
    <citation type="journal article" date="2014" name="Int. J. Syst. Evol. Microbiol.">
        <title>Complete genome sequence of Corynebacterium casei LMG S-19264T (=DSM 44701T), isolated from a smear-ripened cheese.</title>
        <authorList>
            <consortium name="US DOE Joint Genome Institute (JGI-PGF)"/>
            <person name="Walter F."/>
            <person name="Albersmeier A."/>
            <person name="Kalinowski J."/>
            <person name="Ruckert C."/>
        </authorList>
    </citation>
    <scope>NUCLEOTIDE SEQUENCE</scope>
    <source>
        <strain evidence="1">CGMCC 1.10749</strain>
    </source>
</reference>
<gene>
    <name evidence="1" type="ORF">GCM10011314_32410</name>
</gene>
<dbReference type="AlphaFoldDB" id="A0A8H9FY06"/>
<evidence type="ECO:0000313" key="1">
    <source>
        <dbReference type="EMBL" id="GGB90064.1"/>
    </source>
</evidence>
<dbReference type="EMBL" id="BMEA01000005">
    <property type="protein sequence ID" value="GGB90064.1"/>
    <property type="molecule type" value="Genomic_DNA"/>
</dbReference>